<dbReference type="EMBL" id="CACVAR010000246">
    <property type="protein sequence ID" value="CAA6814877.1"/>
    <property type="molecule type" value="Genomic_DNA"/>
</dbReference>
<reference evidence="1" key="1">
    <citation type="submission" date="2020-01" db="EMBL/GenBank/DDBJ databases">
        <authorList>
            <person name="Meier V. D."/>
            <person name="Meier V D."/>
        </authorList>
    </citation>
    <scope>NUCLEOTIDE SEQUENCE</scope>
    <source>
        <strain evidence="1">HLG_WM_MAG_03</strain>
    </source>
</reference>
<proteinExistence type="predicted"/>
<dbReference type="InterPro" id="IPR036515">
    <property type="entry name" value="Transposase_17_sf"/>
</dbReference>
<evidence type="ECO:0000313" key="1">
    <source>
        <dbReference type="EMBL" id="CAA6814833.1"/>
    </source>
</evidence>
<dbReference type="AlphaFoldDB" id="A0A6S6T6D6"/>
<gene>
    <name evidence="1" type="ORF">HELGO_WM45203</name>
    <name evidence="2" type="ORF">HELGO_WM45207</name>
</gene>
<name>A0A6S6T6D6_9BACT</name>
<dbReference type="GO" id="GO:0004803">
    <property type="term" value="F:transposase activity"/>
    <property type="evidence" value="ECO:0007669"/>
    <property type="project" value="InterPro"/>
</dbReference>
<organism evidence="1">
    <name type="scientific">uncultured Sulfurovum sp</name>
    <dbReference type="NCBI Taxonomy" id="269237"/>
    <lineage>
        <taxon>Bacteria</taxon>
        <taxon>Pseudomonadati</taxon>
        <taxon>Campylobacterota</taxon>
        <taxon>Epsilonproteobacteria</taxon>
        <taxon>Campylobacterales</taxon>
        <taxon>Sulfurovaceae</taxon>
        <taxon>Sulfurovum</taxon>
        <taxon>environmental samples</taxon>
    </lineage>
</organism>
<protein>
    <submittedName>
        <fullName evidence="1">Transposase and inactivated derivatives</fullName>
    </submittedName>
</protein>
<dbReference type="EMBL" id="CACVAR010000246">
    <property type="protein sequence ID" value="CAA6814833.1"/>
    <property type="molecule type" value="Genomic_DNA"/>
</dbReference>
<sequence>MGISRYKIYEPTHPHFLTCTILHWLPLFTNKESVQIVIDSFKHLQENDNLSIFVYVILENHLYLVASSDAIGKSMQKFKSYNAYRLLELLKE</sequence>
<dbReference type="SUPFAM" id="SSF143422">
    <property type="entry name" value="Transposase IS200-like"/>
    <property type="match status" value="1"/>
</dbReference>
<dbReference type="GO" id="GO:0006313">
    <property type="term" value="P:DNA transposition"/>
    <property type="evidence" value="ECO:0007669"/>
    <property type="project" value="InterPro"/>
</dbReference>
<dbReference type="GO" id="GO:0003677">
    <property type="term" value="F:DNA binding"/>
    <property type="evidence" value="ECO:0007669"/>
    <property type="project" value="InterPro"/>
</dbReference>
<accession>A0A6S6T6D6</accession>
<evidence type="ECO:0000313" key="2">
    <source>
        <dbReference type="EMBL" id="CAA6814877.1"/>
    </source>
</evidence>
<dbReference type="Gene3D" id="3.30.70.1290">
    <property type="entry name" value="Transposase IS200-like"/>
    <property type="match status" value="1"/>
</dbReference>